<dbReference type="GO" id="GO:0006811">
    <property type="term" value="P:monoatomic ion transport"/>
    <property type="evidence" value="ECO:0007669"/>
    <property type="project" value="UniProtKB-KW"/>
</dbReference>
<dbReference type="Gene3D" id="2.40.160.10">
    <property type="entry name" value="Porin"/>
    <property type="match status" value="1"/>
</dbReference>
<evidence type="ECO:0000256" key="6">
    <source>
        <dbReference type="ARBA" id="ARBA00022729"/>
    </source>
</evidence>
<keyword evidence="10" id="KW-0998">Cell outer membrane</keyword>
<evidence type="ECO:0000256" key="7">
    <source>
        <dbReference type="ARBA" id="ARBA00023065"/>
    </source>
</evidence>
<dbReference type="CDD" id="cd00342">
    <property type="entry name" value="gram_neg_porins"/>
    <property type="match status" value="1"/>
</dbReference>
<evidence type="ECO:0000256" key="3">
    <source>
        <dbReference type="ARBA" id="ARBA00022448"/>
    </source>
</evidence>
<dbReference type="OrthoDB" id="8951346at2"/>
<dbReference type="InterPro" id="IPR033900">
    <property type="entry name" value="Gram_neg_porin_domain"/>
</dbReference>
<comment type="subcellular location">
    <subcellularLocation>
        <location evidence="1">Cell outer membrane</location>
        <topology evidence="1">Multi-pass membrane protein</topology>
    </subcellularLocation>
</comment>
<evidence type="ECO:0000256" key="10">
    <source>
        <dbReference type="ARBA" id="ARBA00023237"/>
    </source>
</evidence>
<dbReference type="GO" id="GO:0046930">
    <property type="term" value="C:pore complex"/>
    <property type="evidence" value="ECO:0007669"/>
    <property type="project" value="UniProtKB-KW"/>
</dbReference>
<evidence type="ECO:0000256" key="5">
    <source>
        <dbReference type="ARBA" id="ARBA00022692"/>
    </source>
</evidence>
<dbReference type="Pfam" id="PF13609">
    <property type="entry name" value="Porin_4"/>
    <property type="match status" value="1"/>
</dbReference>
<evidence type="ECO:0000313" key="13">
    <source>
        <dbReference type="EMBL" id="EHP40629.1"/>
    </source>
</evidence>
<feature type="domain" description="Porin" evidence="12">
    <location>
        <begin position="8"/>
        <end position="351"/>
    </location>
</feature>
<evidence type="ECO:0000256" key="2">
    <source>
        <dbReference type="ARBA" id="ARBA00011233"/>
    </source>
</evidence>
<dbReference type="EMBL" id="AHJE01000062">
    <property type="protein sequence ID" value="EHP40629.1"/>
    <property type="molecule type" value="Genomic_DNA"/>
</dbReference>
<evidence type="ECO:0000313" key="14">
    <source>
        <dbReference type="Proteomes" id="UP000005808"/>
    </source>
</evidence>
<dbReference type="AlphaFoldDB" id="H1SA80"/>
<keyword evidence="8" id="KW-0626">Porin</keyword>
<keyword evidence="6 11" id="KW-0732">Signal</keyword>
<evidence type="ECO:0000256" key="9">
    <source>
        <dbReference type="ARBA" id="ARBA00023136"/>
    </source>
</evidence>
<keyword evidence="4" id="KW-1134">Transmembrane beta strand</keyword>
<dbReference type="GO" id="GO:0015288">
    <property type="term" value="F:porin activity"/>
    <property type="evidence" value="ECO:0007669"/>
    <property type="project" value="UniProtKB-KW"/>
</dbReference>
<name>H1SA80_9BURK</name>
<sequence length="387" mass="40345">MRRTLSIALVLGAAGSTAASAQSGVTLYGVIDAPIEYVNKIAQGAPSVVNGQLVQQPGGNRFGMPSGGGLAGGRWGLRGTEDLGGGMSSLFVLESGFAEDSGASLQGRLFGRQAFVGIQNRFGQLTLGRQYSSMFNAFSNFAPLRYAVMYEPVGAMLGGSARSDNTVKYTGSFGSVTAIAHYSFGVGTPTVGVSPLLNGGAGEVPGHAGNNAGWGAGAYYLSNGFGVSVAYDEWNPTMVVGQAGKSRKAGLAASYSIGPGSIMAGYRWGNTDYANHVTLAKENFLWVGGTYQATPSLGLTLAYYYWDISSVRVSPTATATNPAKPWQVAFVSTYSLSKRTDVYLTSAYARNAALNFDTSLTGFGSGYYPTPGQRGMLGVALGVRHRF</sequence>
<keyword evidence="7" id="KW-0406">Ion transport</keyword>
<keyword evidence="5" id="KW-0812">Transmembrane</keyword>
<protein>
    <submittedName>
        <fullName evidence="13">Outer membrane protein (Porin)</fullName>
    </submittedName>
</protein>
<keyword evidence="3" id="KW-0813">Transport</keyword>
<proteinExistence type="predicted"/>
<dbReference type="Proteomes" id="UP000005808">
    <property type="component" value="Unassembled WGS sequence"/>
</dbReference>
<evidence type="ECO:0000256" key="4">
    <source>
        <dbReference type="ARBA" id="ARBA00022452"/>
    </source>
</evidence>
<reference evidence="13 14" key="1">
    <citation type="journal article" date="2012" name="J. Bacteriol.">
        <title>De Novo Genome Project of Cupriavidus basilensis OR16.</title>
        <authorList>
            <person name="Cserhati M."/>
            <person name="Kriszt B."/>
            <person name="Szoboszlay S."/>
            <person name="Toth A."/>
            <person name="Szabo I."/>
            <person name="Tancsics A."/>
            <person name="Nagy I."/>
            <person name="Horvath B."/>
            <person name="Nagy I."/>
            <person name="Kukolya J."/>
        </authorList>
    </citation>
    <scope>NUCLEOTIDE SEQUENCE [LARGE SCALE GENOMIC DNA]</scope>
    <source>
        <strain evidence="13 14">OR16</strain>
    </source>
</reference>
<evidence type="ECO:0000256" key="11">
    <source>
        <dbReference type="SAM" id="SignalP"/>
    </source>
</evidence>
<evidence type="ECO:0000259" key="12">
    <source>
        <dbReference type="Pfam" id="PF13609"/>
    </source>
</evidence>
<comment type="caution">
    <text evidence="13">The sequence shown here is derived from an EMBL/GenBank/DDBJ whole genome shotgun (WGS) entry which is preliminary data.</text>
</comment>
<dbReference type="SUPFAM" id="SSF56935">
    <property type="entry name" value="Porins"/>
    <property type="match status" value="1"/>
</dbReference>
<dbReference type="GO" id="GO:0009279">
    <property type="term" value="C:cell outer membrane"/>
    <property type="evidence" value="ECO:0007669"/>
    <property type="project" value="UniProtKB-SubCell"/>
</dbReference>
<evidence type="ECO:0000256" key="8">
    <source>
        <dbReference type="ARBA" id="ARBA00023114"/>
    </source>
</evidence>
<dbReference type="InterPro" id="IPR050298">
    <property type="entry name" value="Gram-neg_bact_OMP"/>
</dbReference>
<accession>H1SA80</accession>
<dbReference type="InterPro" id="IPR023614">
    <property type="entry name" value="Porin_dom_sf"/>
</dbReference>
<dbReference type="PANTHER" id="PTHR34501:SF9">
    <property type="entry name" value="MAJOR OUTER MEMBRANE PROTEIN P.IA"/>
    <property type="match status" value="1"/>
</dbReference>
<dbReference type="RefSeq" id="WP_006160372.1">
    <property type="nucleotide sequence ID" value="NZ_AHJE01000062.1"/>
</dbReference>
<dbReference type="PATRIC" id="fig|1127483.3.peg.5003"/>
<keyword evidence="9" id="KW-0472">Membrane</keyword>
<evidence type="ECO:0000256" key="1">
    <source>
        <dbReference type="ARBA" id="ARBA00004571"/>
    </source>
</evidence>
<gene>
    <name evidence="13" type="ORF">OR16_25005</name>
</gene>
<dbReference type="PANTHER" id="PTHR34501">
    <property type="entry name" value="PROTEIN YDDL-RELATED"/>
    <property type="match status" value="1"/>
</dbReference>
<comment type="subunit">
    <text evidence="2">Homotrimer.</text>
</comment>
<feature type="chain" id="PRO_5003553664" evidence="11">
    <location>
        <begin position="22"/>
        <end position="387"/>
    </location>
</feature>
<organism evidence="13 14">
    <name type="scientific">Cupriavidus basilensis OR16</name>
    <dbReference type="NCBI Taxonomy" id="1127483"/>
    <lineage>
        <taxon>Bacteria</taxon>
        <taxon>Pseudomonadati</taxon>
        <taxon>Pseudomonadota</taxon>
        <taxon>Betaproteobacteria</taxon>
        <taxon>Burkholderiales</taxon>
        <taxon>Burkholderiaceae</taxon>
        <taxon>Cupriavidus</taxon>
    </lineage>
</organism>
<feature type="signal peptide" evidence="11">
    <location>
        <begin position="1"/>
        <end position="21"/>
    </location>
</feature>